<proteinExistence type="predicted"/>
<organism evidence="1 2">
    <name type="scientific">Sphingomonas cynarae</name>
    <dbReference type="NCBI Taxonomy" id="930197"/>
    <lineage>
        <taxon>Bacteria</taxon>
        <taxon>Pseudomonadati</taxon>
        <taxon>Pseudomonadota</taxon>
        <taxon>Alphaproteobacteria</taxon>
        <taxon>Sphingomonadales</taxon>
        <taxon>Sphingomonadaceae</taxon>
        <taxon>Sphingomonas</taxon>
    </lineage>
</organism>
<evidence type="ECO:0000313" key="1">
    <source>
        <dbReference type="EMBL" id="GAA3699525.1"/>
    </source>
</evidence>
<keyword evidence="2" id="KW-1185">Reference proteome</keyword>
<name>A0ABP7D1Q8_9SPHN</name>
<dbReference type="RefSeq" id="WP_344692021.1">
    <property type="nucleotide sequence ID" value="NZ_BAABBF010000002.1"/>
</dbReference>
<gene>
    <name evidence="1" type="ORF">GCM10022268_07120</name>
</gene>
<reference evidence="2" key="1">
    <citation type="journal article" date="2019" name="Int. J. Syst. Evol. Microbiol.">
        <title>The Global Catalogue of Microorganisms (GCM) 10K type strain sequencing project: providing services to taxonomists for standard genome sequencing and annotation.</title>
        <authorList>
            <consortium name="The Broad Institute Genomics Platform"/>
            <consortium name="The Broad Institute Genome Sequencing Center for Infectious Disease"/>
            <person name="Wu L."/>
            <person name="Ma J."/>
        </authorList>
    </citation>
    <scope>NUCLEOTIDE SEQUENCE [LARGE SCALE GENOMIC DNA]</scope>
    <source>
        <strain evidence="2">JCM 17498</strain>
    </source>
</reference>
<accession>A0ABP7D1Q8</accession>
<dbReference type="Proteomes" id="UP001500523">
    <property type="component" value="Unassembled WGS sequence"/>
</dbReference>
<evidence type="ECO:0000313" key="2">
    <source>
        <dbReference type="Proteomes" id="UP001500523"/>
    </source>
</evidence>
<sequence>MVGPIPVGVGKLAKVDVTVGSADPPAGVGGQAAGSDATTAALRRLGDGAGAGMVPTTAGGSEAGVSSVRIGDVGATDAGRGATVAIGTMSVGDAPVGIMGGATGTAFATMVVDAMGPVGVTGDAPGHGSVAIAGRAAGIPVDTSAPTGSVAFINAPRNDGDVRGVTGGAAGVAATIVPNSPPAGVAIASPVGAVAPGGAKIAAKGSVAADVIMRVSGAAAASPPASL</sequence>
<protein>
    <submittedName>
        <fullName evidence="1">Uncharacterized protein</fullName>
    </submittedName>
</protein>
<dbReference type="EMBL" id="BAABBF010000002">
    <property type="protein sequence ID" value="GAA3699525.1"/>
    <property type="molecule type" value="Genomic_DNA"/>
</dbReference>
<comment type="caution">
    <text evidence="1">The sequence shown here is derived from an EMBL/GenBank/DDBJ whole genome shotgun (WGS) entry which is preliminary data.</text>
</comment>